<feature type="compositionally biased region" description="Polar residues" evidence="3">
    <location>
        <begin position="8"/>
        <end position="20"/>
    </location>
</feature>
<sequence>MSDVPDVSESTVTASEQSGQRRLPKKVVALAVGSHLSILAAQSPFANYPESSLPFPLNLPPSYPVYCDSTLARPQRQALSGASLTSSRGIKDEGHASPTISSTESAACPPGVSSSTKGKRSLDAFMRSRQTTQSQTESSGSDSDTSLRKACRLCFKSGESSRILSSSPPSSSPVQTPRGSSPVHPTLPGTLIGFSLSPSPRPKRKVTNARAGPSSSASTSTSDLPYTLPPGPYPEERPVWSLAALIGQAINASFASALPLNDIYTYISTAYPYFDRRDQAWMSSIRHSLSVNEAFERVYDQDGTAAKKVKFKGKTRLKGGFWRIRPGYEDCFIGGNFVRKGAKGPGPGGNSGSRKRAREEDDSRGHQKTRTTGRGMSHHRSNSNIEMAVTERKNTRMRSQSSPEPAPSKFSPLRSSPPSSPSASQSTYPSDSLSLGTSDNTTPELSNAQRKLFKESYCEPMNILAKLEAGFELQSSSEMPHSDKPAKNITPQDILSNQPFHPSPFLFPSSTLLSSCPTTPIRYNTPPPRAITPSRTPISYKGLQMSPTRSLAHYKNSLEPEWKVAVQPSTPPAGGSNPAPFSTPQRYFPNPIRTSSKHYDPYDPETLLADELASMRQSRRPQESPGGIFGKEGRKLLYESPSVPGKSAWRFSQDEL</sequence>
<evidence type="ECO:0000259" key="4">
    <source>
        <dbReference type="PROSITE" id="PS50039"/>
    </source>
</evidence>
<evidence type="ECO:0000313" key="5">
    <source>
        <dbReference type="EMBL" id="GJJ11478.1"/>
    </source>
</evidence>
<dbReference type="GO" id="GO:0000978">
    <property type="term" value="F:RNA polymerase II cis-regulatory region sequence-specific DNA binding"/>
    <property type="evidence" value="ECO:0007669"/>
    <property type="project" value="TreeGrafter"/>
</dbReference>
<feature type="region of interest" description="Disordered" evidence="3">
    <location>
        <begin position="612"/>
        <end position="634"/>
    </location>
</feature>
<feature type="compositionally biased region" description="Polar residues" evidence="3">
    <location>
        <begin position="433"/>
        <end position="446"/>
    </location>
</feature>
<feature type="region of interest" description="Disordered" evidence="3">
    <location>
        <begin position="518"/>
        <end position="539"/>
    </location>
</feature>
<feature type="compositionally biased region" description="Low complexity" evidence="3">
    <location>
        <begin position="160"/>
        <end position="173"/>
    </location>
</feature>
<dbReference type="PANTHER" id="PTHR11829:SF343">
    <property type="entry name" value="FORK-HEAD DOMAIN-CONTAINING PROTEIN"/>
    <property type="match status" value="1"/>
</dbReference>
<dbReference type="PROSITE" id="PS50039">
    <property type="entry name" value="FORK_HEAD_3"/>
    <property type="match status" value="1"/>
</dbReference>
<dbReference type="GO" id="GO:0000981">
    <property type="term" value="F:DNA-binding transcription factor activity, RNA polymerase II-specific"/>
    <property type="evidence" value="ECO:0007669"/>
    <property type="project" value="TreeGrafter"/>
</dbReference>
<dbReference type="InterPro" id="IPR050211">
    <property type="entry name" value="FOX_domain-containing"/>
</dbReference>
<feature type="region of interest" description="Disordered" evidence="3">
    <location>
        <begin position="77"/>
        <end position="119"/>
    </location>
</feature>
<reference evidence="5" key="1">
    <citation type="submission" date="2021-10" db="EMBL/GenBank/DDBJ databases">
        <title>De novo Genome Assembly of Clathrus columnatus (Basidiomycota, Fungi) Using Illumina and Nanopore Sequence Data.</title>
        <authorList>
            <person name="Ogiso-Tanaka E."/>
            <person name="Itagaki H."/>
            <person name="Hosoya T."/>
            <person name="Hosaka K."/>
        </authorList>
    </citation>
    <scope>NUCLEOTIDE SEQUENCE</scope>
    <source>
        <strain evidence="5">MO-923</strain>
    </source>
</reference>
<gene>
    <name evidence="5" type="ORF">Clacol_005711</name>
</gene>
<feature type="compositionally biased region" description="Basic residues" evidence="3">
    <location>
        <begin position="366"/>
        <end position="381"/>
    </location>
</feature>
<dbReference type="InterPro" id="IPR036388">
    <property type="entry name" value="WH-like_DNA-bd_sf"/>
</dbReference>
<feature type="compositionally biased region" description="Polar residues" evidence="3">
    <location>
        <begin position="77"/>
        <end position="88"/>
    </location>
</feature>
<dbReference type="Gene3D" id="1.10.10.10">
    <property type="entry name" value="Winged helix-like DNA-binding domain superfamily/Winged helix DNA-binding domain"/>
    <property type="match status" value="1"/>
</dbReference>
<dbReference type="InterPro" id="IPR001766">
    <property type="entry name" value="Fork_head_dom"/>
</dbReference>
<dbReference type="GO" id="GO:0005634">
    <property type="term" value="C:nucleus"/>
    <property type="evidence" value="ECO:0007669"/>
    <property type="project" value="UniProtKB-SubCell"/>
</dbReference>
<dbReference type="InterPro" id="IPR036390">
    <property type="entry name" value="WH_DNA-bd_sf"/>
</dbReference>
<feature type="compositionally biased region" description="Low complexity" evidence="3">
    <location>
        <begin position="407"/>
        <end position="432"/>
    </location>
</feature>
<dbReference type="GO" id="GO:0009653">
    <property type="term" value="P:anatomical structure morphogenesis"/>
    <property type="evidence" value="ECO:0007669"/>
    <property type="project" value="TreeGrafter"/>
</dbReference>
<comment type="caution">
    <text evidence="5">The sequence shown here is derived from an EMBL/GenBank/DDBJ whole genome shotgun (WGS) entry which is preliminary data.</text>
</comment>
<dbReference type="Proteomes" id="UP001050691">
    <property type="component" value="Unassembled WGS sequence"/>
</dbReference>
<dbReference type="SUPFAM" id="SSF46785">
    <property type="entry name" value="Winged helix' DNA-binding domain"/>
    <property type="match status" value="1"/>
</dbReference>
<evidence type="ECO:0000256" key="3">
    <source>
        <dbReference type="SAM" id="MobiDB-lite"/>
    </source>
</evidence>
<dbReference type="GO" id="GO:0030154">
    <property type="term" value="P:cell differentiation"/>
    <property type="evidence" value="ECO:0007669"/>
    <property type="project" value="TreeGrafter"/>
</dbReference>
<feature type="DNA-binding region" description="Fork-head" evidence="2">
    <location>
        <begin position="237"/>
        <end position="342"/>
    </location>
</feature>
<dbReference type="SMART" id="SM00339">
    <property type="entry name" value="FH"/>
    <property type="match status" value="1"/>
</dbReference>
<name>A0AAV5ADB8_9AGAM</name>
<evidence type="ECO:0000313" key="6">
    <source>
        <dbReference type="Proteomes" id="UP001050691"/>
    </source>
</evidence>
<accession>A0AAV5ADB8</accession>
<feature type="region of interest" description="Disordered" evidence="3">
    <location>
        <begin position="565"/>
        <end position="585"/>
    </location>
</feature>
<dbReference type="Pfam" id="PF00250">
    <property type="entry name" value="Forkhead"/>
    <property type="match status" value="1"/>
</dbReference>
<keyword evidence="2" id="KW-0539">Nucleus</keyword>
<feature type="compositionally biased region" description="Polar residues" evidence="3">
    <location>
        <begin position="489"/>
        <end position="498"/>
    </location>
</feature>
<evidence type="ECO:0000256" key="2">
    <source>
        <dbReference type="PROSITE-ProRule" id="PRU00089"/>
    </source>
</evidence>
<protein>
    <recommendedName>
        <fullName evidence="4">Fork-head domain-containing protein</fullName>
    </recommendedName>
</protein>
<dbReference type="EMBL" id="BPWL01000006">
    <property type="protein sequence ID" value="GJJ11478.1"/>
    <property type="molecule type" value="Genomic_DNA"/>
</dbReference>
<dbReference type="AlphaFoldDB" id="A0AAV5ADB8"/>
<feature type="region of interest" description="Disordered" evidence="3">
    <location>
        <begin position="339"/>
        <end position="446"/>
    </location>
</feature>
<dbReference type="PRINTS" id="PR00053">
    <property type="entry name" value="FORKHEAD"/>
</dbReference>
<proteinExistence type="predicted"/>
<feature type="region of interest" description="Disordered" evidence="3">
    <location>
        <begin position="1"/>
        <end position="23"/>
    </location>
</feature>
<keyword evidence="6" id="KW-1185">Reference proteome</keyword>
<organism evidence="5 6">
    <name type="scientific">Clathrus columnatus</name>
    <dbReference type="NCBI Taxonomy" id="1419009"/>
    <lineage>
        <taxon>Eukaryota</taxon>
        <taxon>Fungi</taxon>
        <taxon>Dikarya</taxon>
        <taxon>Basidiomycota</taxon>
        <taxon>Agaricomycotina</taxon>
        <taxon>Agaricomycetes</taxon>
        <taxon>Phallomycetidae</taxon>
        <taxon>Phallales</taxon>
        <taxon>Clathraceae</taxon>
        <taxon>Clathrus</taxon>
    </lineage>
</organism>
<keyword evidence="1 2" id="KW-0238">DNA-binding</keyword>
<dbReference type="PANTHER" id="PTHR11829">
    <property type="entry name" value="FORKHEAD BOX PROTEIN"/>
    <property type="match status" value="1"/>
</dbReference>
<evidence type="ECO:0000256" key="1">
    <source>
        <dbReference type="ARBA" id="ARBA00023125"/>
    </source>
</evidence>
<feature type="region of interest" description="Disordered" evidence="3">
    <location>
        <begin position="475"/>
        <end position="501"/>
    </location>
</feature>
<feature type="region of interest" description="Disordered" evidence="3">
    <location>
        <begin position="160"/>
        <end position="230"/>
    </location>
</feature>
<comment type="subcellular location">
    <subcellularLocation>
        <location evidence="2">Nucleus</location>
    </subcellularLocation>
</comment>
<feature type="domain" description="Fork-head" evidence="4">
    <location>
        <begin position="237"/>
        <end position="342"/>
    </location>
</feature>